<sequence>MLQTINANYETFLQQFKDRARLLITCPDQQGIVAKVSKFLYEHGANIVQSDQYSTDPAGGTFFMRVEFDLPDIVMKKEELEKDFHHIANSFQMKWKFSYMSHVKRMAIFVSKQDHCLLDLLWRYQSGDFLCEIPLVISNHPDLQKTVESLGIPYYFIPVNKENKREAEQKQLELLQKYQIDFVVLARYMQILSPEFIRHYQYNIINIHHSFLPAFVGARPYERAYDRGVKIIGATSHYVTENLDEGPIIEQGVKEVNHRYNVEDLKRVGRTIERDVLARAVQLHLEDRVIVYENKTIVF</sequence>
<dbReference type="InterPro" id="IPR036477">
    <property type="entry name" value="Formyl_transf_N_sf"/>
</dbReference>
<protein>
    <recommendedName>
        <fullName evidence="3 4">Formyltetrahydrofolate deformylase</fullName>
        <ecNumber evidence="3 4">3.5.1.10</ecNumber>
    </recommendedName>
    <alternativeName>
        <fullName evidence="3">Formyl-FH(4) hydrolase</fullName>
    </alternativeName>
</protein>
<dbReference type="NCBIfam" id="TIGR00655">
    <property type="entry name" value="PurU"/>
    <property type="match status" value="1"/>
</dbReference>
<evidence type="ECO:0000256" key="1">
    <source>
        <dbReference type="ARBA" id="ARBA00022563"/>
    </source>
</evidence>
<dbReference type="PROSITE" id="PS51671">
    <property type="entry name" value="ACT"/>
    <property type="match status" value="1"/>
</dbReference>
<feature type="active site" evidence="3">
    <location>
        <position position="244"/>
    </location>
</feature>
<dbReference type="CDD" id="cd04875">
    <property type="entry name" value="ACT_F4HF-DF"/>
    <property type="match status" value="1"/>
</dbReference>
<dbReference type="Gene3D" id="3.30.70.260">
    <property type="match status" value="1"/>
</dbReference>
<dbReference type="EMBL" id="JAUSTR010000001">
    <property type="protein sequence ID" value="MDQ0161830.1"/>
    <property type="molecule type" value="Genomic_DNA"/>
</dbReference>
<dbReference type="PRINTS" id="PR01575">
    <property type="entry name" value="FFH4HYDRLASE"/>
</dbReference>
<dbReference type="InterPro" id="IPR004810">
    <property type="entry name" value="PurU"/>
</dbReference>
<evidence type="ECO:0000256" key="4">
    <source>
        <dbReference type="NCBIfam" id="TIGR00655"/>
    </source>
</evidence>
<comment type="caution">
    <text evidence="6">The sequence shown here is derived from an EMBL/GenBank/DDBJ whole genome shotgun (WGS) entry which is preliminary data.</text>
</comment>
<dbReference type="CDD" id="cd08648">
    <property type="entry name" value="FMT_core_Formyl-FH4-Hydrolase_C"/>
    <property type="match status" value="1"/>
</dbReference>
<dbReference type="NCBIfam" id="NF004684">
    <property type="entry name" value="PRK06027.1"/>
    <property type="match status" value="1"/>
</dbReference>
<dbReference type="InterPro" id="IPR002912">
    <property type="entry name" value="ACT_dom"/>
</dbReference>
<comment type="function">
    <text evidence="3">Catalyzes the hydrolysis of 10-formyltetrahydrofolate (formyl-FH4) to formate and tetrahydrofolate (FH4).</text>
</comment>
<comment type="catalytic activity">
    <reaction evidence="3">
        <text>(6R)-10-formyltetrahydrofolate + H2O = (6S)-5,6,7,8-tetrahydrofolate + formate + H(+)</text>
        <dbReference type="Rhea" id="RHEA:19833"/>
        <dbReference type="ChEBI" id="CHEBI:15377"/>
        <dbReference type="ChEBI" id="CHEBI:15378"/>
        <dbReference type="ChEBI" id="CHEBI:15740"/>
        <dbReference type="ChEBI" id="CHEBI:57453"/>
        <dbReference type="ChEBI" id="CHEBI:195366"/>
        <dbReference type="EC" id="3.5.1.10"/>
    </reaction>
</comment>
<dbReference type="GO" id="GO:0008864">
    <property type="term" value="F:formyltetrahydrofolate deformylase activity"/>
    <property type="evidence" value="ECO:0007669"/>
    <property type="project" value="UniProtKB-EC"/>
</dbReference>
<dbReference type="Gene3D" id="3.40.50.170">
    <property type="entry name" value="Formyl transferase, N-terminal domain"/>
    <property type="match status" value="1"/>
</dbReference>
<dbReference type="PIRSF" id="PIRSF036480">
    <property type="entry name" value="FormyFH4_hydr"/>
    <property type="match status" value="1"/>
</dbReference>
<keyword evidence="1 3" id="KW-0554">One-carbon metabolism</keyword>
<dbReference type="InterPro" id="IPR045865">
    <property type="entry name" value="ACT-like_dom_sf"/>
</dbReference>
<evidence type="ECO:0000256" key="3">
    <source>
        <dbReference type="HAMAP-Rule" id="MF_01927"/>
    </source>
</evidence>
<dbReference type="InterPro" id="IPR044074">
    <property type="entry name" value="PurU_ACT"/>
</dbReference>
<reference evidence="6 7" key="1">
    <citation type="submission" date="2023-07" db="EMBL/GenBank/DDBJ databases">
        <title>Genomic Encyclopedia of Type Strains, Phase IV (KMG-IV): sequencing the most valuable type-strain genomes for metagenomic binning, comparative biology and taxonomic classification.</title>
        <authorList>
            <person name="Goeker M."/>
        </authorList>
    </citation>
    <scope>NUCLEOTIDE SEQUENCE [LARGE SCALE GENOMIC DNA]</scope>
    <source>
        <strain evidence="6 7">DSM 19092</strain>
    </source>
</reference>
<keyword evidence="3" id="KW-0658">Purine biosynthesis</keyword>
<gene>
    <name evidence="3" type="primary">purU</name>
    <name evidence="6" type="ORF">J2S06_000900</name>
</gene>
<dbReference type="PANTHER" id="PTHR42706">
    <property type="entry name" value="FORMYLTETRAHYDROFOLATE DEFORMYLASE"/>
    <property type="match status" value="1"/>
</dbReference>
<evidence type="ECO:0000256" key="2">
    <source>
        <dbReference type="ARBA" id="ARBA00022801"/>
    </source>
</evidence>
<dbReference type="EC" id="3.5.1.10" evidence="3 4"/>
<evidence type="ECO:0000313" key="6">
    <source>
        <dbReference type="EMBL" id="MDQ0161830.1"/>
    </source>
</evidence>
<dbReference type="SUPFAM" id="SSF53328">
    <property type="entry name" value="Formyltransferase"/>
    <property type="match status" value="1"/>
</dbReference>
<keyword evidence="2 3" id="KW-0378">Hydrolase</keyword>
<evidence type="ECO:0000259" key="5">
    <source>
        <dbReference type="PROSITE" id="PS51671"/>
    </source>
</evidence>
<organism evidence="6 7">
    <name type="scientific">Aeribacillus alveayuensis</name>
    <dbReference type="NCBI Taxonomy" id="279215"/>
    <lineage>
        <taxon>Bacteria</taxon>
        <taxon>Bacillati</taxon>
        <taxon>Bacillota</taxon>
        <taxon>Bacilli</taxon>
        <taxon>Bacillales</taxon>
        <taxon>Bacillaceae</taxon>
        <taxon>Aeribacillus</taxon>
    </lineage>
</organism>
<name>A0ABT9VLJ9_9BACI</name>
<feature type="domain" description="ACT" evidence="5">
    <location>
        <begin position="21"/>
        <end position="100"/>
    </location>
</feature>
<dbReference type="SUPFAM" id="SSF55021">
    <property type="entry name" value="ACT-like"/>
    <property type="match status" value="1"/>
</dbReference>
<dbReference type="InterPro" id="IPR002376">
    <property type="entry name" value="Formyl_transf_N"/>
</dbReference>
<proteinExistence type="inferred from homology"/>
<comment type="pathway">
    <text evidence="3">Purine metabolism; IMP biosynthesis via de novo pathway; formate from 10-formyl-5,6,7,8-tetrahydrofolate: step 1/1.</text>
</comment>
<keyword evidence="7" id="KW-1185">Reference proteome</keyword>
<dbReference type="Pfam" id="PF00551">
    <property type="entry name" value="Formyl_trans_N"/>
    <property type="match status" value="1"/>
</dbReference>
<dbReference type="PANTHER" id="PTHR42706:SF1">
    <property type="entry name" value="FORMYLTETRAHYDROFOLATE DEFORMYLASE 2, MITOCHONDRIAL"/>
    <property type="match status" value="1"/>
</dbReference>
<dbReference type="Proteomes" id="UP001225646">
    <property type="component" value="Unassembled WGS sequence"/>
</dbReference>
<dbReference type="RefSeq" id="WP_419151403.1">
    <property type="nucleotide sequence ID" value="NZ_JAUSTR010000001.1"/>
</dbReference>
<evidence type="ECO:0000313" key="7">
    <source>
        <dbReference type="Proteomes" id="UP001225646"/>
    </source>
</evidence>
<comment type="similarity">
    <text evidence="3">Belongs to the PurU family.</text>
</comment>
<dbReference type="InterPro" id="IPR041729">
    <property type="entry name" value="Formyl-FH4-Hydrolase_C"/>
</dbReference>
<dbReference type="HAMAP" id="MF_01927">
    <property type="entry name" value="PurU"/>
    <property type="match status" value="1"/>
</dbReference>
<accession>A0ABT9VLJ9</accession>
<dbReference type="Pfam" id="PF01842">
    <property type="entry name" value="ACT"/>
    <property type="match status" value="1"/>
</dbReference>